<evidence type="ECO:0000256" key="1">
    <source>
        <dbReference type="ARBA" id="ARBA00004651"/>
    </source>
</evidence>
<feature type="transmembrane region" description="Helical" evidence="6">
    <location>
        <begin position="22"/>
        <end position="40"/>
    </location>
</feature>
<feature type="transmembrane region" description="Helical" evidence="6">
    <location>
        <begin position="106"/>
        <end position="128"/>
    </location>
</feature>
<dbReference type="PANTHER" id="PTHR30482">
    <property type="entry name" value="HIGH-AFFINITY BRANCHED-CHAIN AMINO ACID TRANSPORT SYSTEM PERMEASE"/>
    <property type="match status" value="1"/>
</dbReference>
<comment type="subcellular location">
    <subcellularLocation>
        <location evidence="1">Cell membrane</location>
        <topology evidence="1">Multi-pass membrane protein</topology>
    </subcellularLocation>
</comment>
<dbReference type="GO" id="GO:0015658">
    <property type="term" value="F:branched-chain amino acid transmembrane transporter activity"/>
    <property type="evidence" value="ECO:0007669"/>
    <property type="project" value="InterPro"/>
</dbReference>
<name>A0A9D9DVY6_9FIRM</name>
<evidence type="ECO:0000256" key="5">
    <source>
        <dbReference type="ARBA" id="ARBA00023136"/>
    </source>
</evidence>
<dbReference type="InterPro" id="IPR043428">
    <property type="entry name" value="LivM-like"/>
</dbReference>
<dbReference type="GO" id="GO:0005886">
    <property type="term" value="C:plasma membrane"/>
    <property type="evidence" value="ECO:0007669"/>
    <property type="project" value="UniProtKB-SubCell"/>
</dbReference>
<evidence type="ECO:0000256" key="4">
    <source>
        <dbReference type="ARBA" id="ARBA00022989"/>
    </source>
</evidence>
<sequence>MKKFKEVCTVENLKKTFISKKALGNLVFIVLTYVVLNLLISNGILNRQYTSLLVPIAINIILAVSLNLITGFLGELSLGHAGFMSIGAYVGALITLHMNAPAPLELFIAIIVGGIVAGIFGFIIGMPVLRLNGDYLAIVTLGFGEIIKSILISLKITNGAKGLQKIPLYTNYKSYTIVFIIMVISVLAITNIVNSRHGRAICSIRDNSIATESIGINVSRYKVMAFVISAFFAGVAGVLYAHNVGILKPTTFDYNKSIEILVIVVLGGMGSIRGSIIAAIILTALPELLRGADDFRMLLYAVVLIIIMLFNHSKIKQGLVNNNTFKKLFRKSDEKVGE</sequence>
<feature type="transmembrane region" description="Helical" evidence="6">
    <location>
        <begin position="297"/>
        <end position="315"/>
    </location>
</feature>
<evidence type="ECO:0000313" key="8">
    <source>
        <dbReference type="Proteomes" id="UP000823611"/>
    </source>
</evidence>
<feature type="transmembrane region" description="Helical" evidence="6">
    <location>
        <begin position="174"/>
        <end position="193"/>
    </location>
</feature>
<organism evidence="7 8">
    <name type="scientific">Candidatus Fimicola merdigallinarum</name>
    <dbReference type="NCBI Taxonomy" id="2840819"/>
    <lineage>
        <taxon>Bacteria</taxon>
        <taxon>Bacillati</taxon>
        <taxon>Bacillota</taxon>
        <taxon>Clostridia</taxon>
        <taxon>Lachnospirales</taxon>
        <taxon>Lachnospiraceae</taxon>
        <taxon>Lachnospiraceae incertae sedis</taxon>
        <taxon>Candidatus Fimicola</taxon>
    </lineage>
</organism>
<dbReference type="InterPro" id="IPR001851">
    <property type="entry name" value="ABC_transp_permease"/>
</dbReference>
<feature type="transmembrane region" description="Helical" evidence="6">
    <location>
        <begin position="81"/>
        <end position="100"/>
    </location>
</feature>
<evidence type="ECO:0000256" key="6">
    <source>
        <dbReference type="SAM" id="Phobius"/>
    </source>
</evidence>
<keyword evidence="2" id="KW-1003">Cell membrane</keyword>
<protein>
    <submittedName>
        <fullName evidence="7">Branched-chain amino acid ABC transporter permease</fullName>
    </submittedName>
</protein>
<feature type="transmembrane region" description="Helical" evidence="6">
    <location>
        <begin position="52"/>
        <end position="74"/>
    </location>
</feature>
<feature type="transmembrane region" description="Helical" evidence="6">
    <location>
        <begin position="260"/>
        <end position="285"/>
    </location>
</feature>
<keyword evidence="3 6" id="KW-0812">Transmembrane</keyword>
<reference evidence="7" key="2">
    <citation type="journal article" date="2021" name="PeerJ">
        <title>Extensive microbial diversity within the chicken gut microbiome revealed by metagenomics and culture.</title>
        <authorList>
            <person name="Gilroy R."/>
            <person name="Ravi A."/>
            <person name="Getino M."/>
            <person name="Pursley I."/>
            <person name="Horton D.L."/>
            <person name="Alikhan N.F."/>
            <person name="Baker D."/>
            <person name="Gharbi K."/>
            <person name="Hall N."/>
            <person name="Watson M."/>
            <person name="Adriaenssens E.M."/>
            <person name="Foster-Nyarko E."/>
            <person name="Jarju S."/>
            <person name="Secka A."/>
            <person name="Antonio M."/>
            <person name="Oren A."/>
            <person name="Chaudhuri R.R."/>
            <person name="La Ragione R."/>
            <person name="Hildebrand F."/>
            <person name="Pallen M.J."/>
        </authorList>
    </citation>
    <scope>NUCLEOTIDE SEQUENCE</scope>
    <source>
        <strain evidence="7">F6-4510</strain>
    </source>
</reference>
<accession>A0A9D9DVY6</accession>
<proteinExistence type="predicted"/>
<comment type="caution">
    <text evidence="7">The sequence shown here is derived from an EMBL/GenBank/DDBJ whole genome shotgun (WGS) entry which is preliminary data.</text>
</comment>
<keyword evidence="4 6" id="KW-1133">Transmembrane helix</keyword>
<dbReference type="Pfam" id="PF02653">
    <property type="entry name" value="BPD_transp_2"/>
    <property type="match status" value="1"/>
</dbReference>
<dbReference type="EMBL" id="JADIMX010000122">
    <property type="protein sequence ID" value="MBO8434964.1"/>
    <property type="molecule type" value="Genomic_DNA"/>
</dbReference>
<reference evidence="7" key="1">
    <citation type="submission" date="2020-10" db="EMBL/GenBank/DDBJ databases">
        <authorList>
            <person name="Gilroy R."/>
        </authorList>
    </citation>
    <scope>NUCLEOTIDE SEQUENCE</scope>
    <source>
        <strain evidence="7">F6-4510</strain>
    </source>
</reference>
<dbReference type="AlphaFoldDB" id="A0A9D9DVY6"/>
<dbReference type="CDD" id="cd06581">
    <property type="entry name" value="TM_PBP1_LivM_like"/>
    <property type="match status" value="1"/>
</dbReference>
<evidence type="ECO:0000256" key="2">
    <source>
        <dbReference type="ARBA" id="ARBA00022475"/>
    </source>
</evidence>
<feature type="transmembrane region" description="Helical" evidence="6">
    <location>
        <begin position="135"/>
        <end position="154"/>
    </location>
</feature>
<gene>
    <name evidence="7" type="ORF">IAC55_06560</name>
</gene>
<evidence type="ECO:0000313" key="7">
    <source>
        <dbReference type="EMBL" id="MBO8434964.1"/>
    </source>
</evidence>
<feature type="transmembrane region" description="Helical" evidence="6">
    <location>
        <begin position="223"/>
        <end position="240"/>
    </location>
</feature>
<dbReference type="Proteomes" id="UP000823611">
    <property type="component" value="Unassembled WGS sequence"/>
</dbReference>
<dbReference type="PANTHER" id="PTHR30482:SF10">
    <property type="entry name" value="HIGH-AFFINITY BRANCHED-CHAIN AMINO ACID TRANSPORT PROTEIN BRAE"/>
    <property type="match status" value="1"/>
</dbReference>
<evidence type="ECO:0000256" key="3">
    <source>
        <dbReference type="ARBA" id="ARBA00022692"/>
    </source>
</evidence>
<keyword evidence="5 6" id="KW-0472">Membrane</keyword>